<evidence type="ECO:0000256" key="7">
    <source>
        <dbReference type="SAM" id="MobiDB-lite"/>
    </source>
</evidence>
<dbReference type="GO" id="GO:0097193">
    <property type="term" value="P:intrinsic apoptotic signaling pathway"/>
    <property type="evidence" value="ECO:0007669"/>
    <property type="project" value="InterPro"/>
</dbReference>
<evidence type="ECO:0000256" key="3">
    <source>
        <dbReference type="ARBA" id="ARBA00022792"/>
    </source>
</evidence>
<keyword evidence="9" id="KW-1185">Reference proteome</keyword>
<evidence type="ECO:0000313" key="8">
    <source>
        <dbReference type="EMBL" id="TFK98890.1"/>
    </source>
</evidence>
<evidence type="ECO:0000256" key="4">
    <source>
        <dbReference type="ARBA" id="ARBA00022946"/>
    </source>
</evidence>
<dbReference type="Pfam" id="PF10231">
    <property type="entry name" value="COA8"/>
    <property type="match status" value="1"/>
</dbReference>
<reference evidence="8 9" key="1">
    <citation type="journal article" date="2019" name="Nat. Ecol. Evol.">
        <title>Megaphylogeny resolves global patterns of mushroom evolution.</title>
        <authorList>
            <person name="Varga T."/>
            <person name="Krizsan K."/>
            <person name="Foldi C."/>
            <person name="Dima B."/>
            <person name="Sanchez-Garcia M."/>
            <person name="Sanchez-Ramirez S."/>
            <person name="Szollosi G.J."/>
            <person name="Szarkandi J.G."/>
            <person name="Papp V."/>
            <person name="Albert L."/>
            <person name="Andreopoulos W."/>
            <person name="Angelini C."/>
            <person name="Antonin V."/>
            <person name="Barry K.W."/>
            <person name="Bougher N.L."/>
            <person name="Buchanan P."/>
            <person name="Buyck B."/>
            <person name="Bense V."/>
            <person name="Catcheside P."/>
            <person name="Chovatia M."/>
            <person name="Cooper J."/>
            <person name="Damon W."/>
            <person name="Desjardin D."/>
            <person name="Finy P."/>
            <person name="Geml J."/>
            <person name="Haridas S."/>
            <person name="Hughes K."/>
            <person name="Justo A."/>
            <person name="Karasinski D."/>
            <person name="Kautmanova I."/>
            <person name="Kiss B."/>
            <person name="Kocsube S."/>
            <person name="Kotiranta H."/>
            <person name="LaButti K.M."/>
            <person name="Lechner B.E."/>
            <person name="Liimatainen K."/>
            <person name="Lipzen A."/>
            <person name="Lukacs Z."/>
            <person name="Mihaltcheva S."/>
            <person name="Morgado L.N."/>
            <person name="Niskanen T."/>
            <person name="Noordeloos M.E."/>
            <person name="Ohm R.A."/>
            <person name="Ortiz-Santana B."/>
            <person name="Ovrebo C."/>
            <person name="Racz N."/>
            <person name="Riley R."/>
            <person name="Savchenko A."/>
            <person name="Shiryaev A."/>
            <person name="Soop K."/>
            <person name="Spirin V."/>
            <person name="Szebenyi C."/>
            <person name="Tomsovsky M."/>
            <person name="Tulloss R.E."/>
            <person name="Uehling J."/>
            <person name="Grigoriev I.V."/>
            <person name="Vagvolgyi C."/>
            <person name="Papp T."/>
            <person name="Martin F.M."/>
            <person name="Miettinen O."/>
            <person name="Hibbett D.S."/>
            <person name="Nagy L.G."/>
        </authorList>
    </citation>
    <scope>NUCLEOTIDE SEQUENCE [LARGE SCALE GENOMIC DNA]</scope>
    <source>
        <strain evidence="8 9">CBS 309.79</strain>
    </source>
</reference>
<evidence type="ECO:0000256" key="5">
    <source>
        <dbReference type="ARBA" id="ARBA00023128"/>
    </source>
</evidence>
<comment type="similarity">
    <text evidence="2">Belongs to the COA8 family.</text>
</comment>
<evidence type="ECO:0000256" key="1">
    <source>
        <dbReference type="ARBA" id="ARBA00004443"/>
    </source>
</evidence>
<keyword evidence="3" id="KW-0999">Mitochondrion inner membrane</keyword>
<dbReference type="GO" id="GO:0005743">
    <property type="term" value="C:mitochondrial inner membrane"/>
    <property type="evidence" value="ECO:0007669"/>
    <property type="project" value="UniProtKB-SubCell"/>
</dbReference>
<dbReference type="PANTHER" id="PTHR31107">
    <property type="entry name" value="APOPTOGENIC PROTEIN 1, MITOCHONDRIAL"/>
    <property type="match status" value="1"/>
</dbReference>
<proteinExistence type="inferred from homology"/>
<dbReference type="PANTHER" id="PTHR31107:SF2">
    <property type="entry name" value="CYTOCHROME C OXIDASE ASSEMBLY FACTOR 8"/>
    <property type="match status" value="1"/>
</dbReference>
<evidence type="ECO:0000313" key="9">
    <source>
        <dbReference type="Proteomes" id="UP000305067"/>
    </source>
</evidence>
<gene>
    <name evidence="8" type="ORF">BDV98DRAFT_551991</name>
</gene>
<organism evidence="8 9">
    <name type="scientific">Pterulicium gracile</name>
    <dbReference type="NCBI Taxonomy" id="1884261"/>
    <lineage>
        <taxon>Eukaryota</taxon>
        <taxon>Fungi</taxon>
        <taxon>Dikarya</taxon>
        <taxon>Basidiomycota</taxon>
        <taxon>Agaricomycotina</taxon>
        <taxon>Agaricomycetes</taxon>
        <taxon>Agaricomycetidae</taxon>
        <taxon>Agaricales</taxon>
        <taxon>Pleurotineae</taxon>
        <taxon>Pterulaceae</taxon>
        <taxon>Pterulicium</taxon>
    </lineage>
</organism>
<dbReference type="InterPro" id="IPR018796">
    <property type="entry name" value="COA8"/>
</dbReference>
<dbReference type="OrthoDB" id="6246201at2759"/>
<protein>
    <submittedName>
        <fullName evidence="8">Uncharacterized protein</fullName>
    </submittedName>
</protein>
<feature type="compositionally biased region" description="Polar residues" evidence="7">
    <location>
        <begin position="58"/>
        <end position="71"/>
    </location>
</feature>
<keyword evidence="6" id="KW-0472">Membrane</keyword>
<keyword evidence="5" id="KW-0496">Mitochondrion</keyword>
<dbReference type="AlphaFoldDB" id="A0A5C3QEM0"/>
<name>A0A5C3QEM0_9AGAR</name>
<accession>A0A5C3QEM0</accession>
<dbReference type="EMBL" id="ML178836">
    <property type="protein sequence ID" value="TFK98890.1"/>
    <property type="molecule type" value="Genomic_DNA"/>
</dbReference>
<feature type="region of interest" description="Disordered" evidence="7">
    <location>
        <begin position="54"/>
        <end position="73"/>
    </location>
</feature>
<dbReference type="Proteomes" id="UP000305067">
    <property type="component" value="Unassembled WGS sequence"/>
</dbReference>
<comment type="subcellular location">
    <subcellularLocation>
        <location evidence="1">Mitochondrion inner membrane</location>
        <topology evidence="1">Peripheral membrane protein</topology>
        <orientation evidence="1">Matrix side</orientation>
    </subcellularLocation>
</comment>
<sequence length="193" mass="22274">MFPVQKLAQRAQLHARTLHTTRPTARDLVGPLHPITNLRPILYSDIPASPASRALTAGASTSKTHPYSLSEFSHDEPARHTDIELQWRLHRVQTELFHHDFWLDSNTRFAAGTETVLSCLPAKASVADREAALSEFYKQWVTQEKDRMHMYTTAWRRRNFAGVMLGARVEWSRFAGRCRNAVTPDWIRSRRRK</sequence>
<evidence type="ECO:0000256" key="6">
    <source>
        <dbReference type="ARBA" id="ARBA00023136"/>
    </source>
</evidence>
<evidence type="ECO:0000256" key="2">
    <source>
        <dbReference type="ARBA" id="ARBA00005453"/>
    </source>
</evidence>
<keyword evidence="4" id="KW-0809">Transit peptide</keyword>